<dbReference type="GO" id="GO:0015293">
    <property type="term" value="F:symporter activity"/>
    <property type="evidence" value="ECO:0007669"/>
    <property type="project" value="UniProtKB-KW"/>
</dbReference>
<dbReference type="InterPro" id="IPR005829">
    <property type="entry name" value="Sugar_transporter_CS"/>
</dbReference>
<evidence type="ECO:0000256" key="10">
    <source>
        <dbReference type="ARBA" id="ARBA00039918"/>
    </source>
</evidence>
<dbReference type="SUPFAM" id="SSF103473">
    <property type="entry name" value="MFS general substrate transporter"/>
    <property type="match status" value="1"/>
</dbReference>
<feature type="transmembrane region" description="Helical" evidence="11">
    <location>
        <begin position="304"/>
        <end position="323"/>
    </location>
</feature>
<feature type="transmembrane region" description="Helical" evidence="11">
    <location>
        <begin position="20"/>
        <end position="38"/>
    </location>
</feature>
<dbReference type="Gene3D" id="1.20.1250.20">
    <property type="entry name" value="MFS general substrate transporter like domains"/>
    <property type="match status" value="2"/>
</dbReference>
<dbReference type="PROSITE" id="PS00217">
    <property type="entry name" value="SUGAR_TRANSPORT_2"/>
    <property type="match status" value="1"/>
</dbReference>
<feature type="transmembrane region" description="Helical" evidence="11">
    <location>
        <begin position="369"/>
        <end position="393"/>
    </location>
</feature>
<protein>
    <recommendedName>
        <fullName evidence="10">Putative proline/betaine transporter</fullName>
    </recommendedName>
</protein>
<name>A0A934UTM3_9MICO</name>
<feature type="transmembrane region" description="Helical" evidence="11">
    <location>
        <begin position="399"/>
        <end position="416"/>
    </location>
</feature>
<dbReference type="AlphaFoldDB" id="A0A934UTM3"/>
<feature type="domain" description="Major facilitator superfamily (MFS) profile" evidence="12">
    <location>
        <begin position="8"/>
        <end position="422"/>
    </location>
</feature>
<comment type="caution">
    <text evidence="13">The sequence shown here is derived from an EMBL/GenBank/DDBJ whole genome shotgun (WGS) entry which is preliminary data.</text>
</comment>
<feature type="transmembrane region" description="Helical" evidence="11">
    <location>
        <begin position="252"/>
        <end position="270"/>
    </location>
</feature>
<evidence type="ECO:0000256" key="7">
    <source>
        <dbReference type="ARBA" id="ARBA00022989"/>
    </source>
</evidence>
<feature type="transmembrane region" description="Helical" evidence="11">
    <location>
        <begin position="329"/>
        <end position="348"/>
    </location>
</feature>
<feature type="transmembrane region" description="Helical" evidence="11">
    <location>
        <begin position="148"/>
        <end position="170"/>
    </location>
</feature>
<comment type="function">
    <text evidence="9">May be a proton symporter involved in the uptake of osmolytes such as proline and glycine betaine.</text>
</comment>
<comment type="similarity">
    <text evidence="2">Belongs to the major facilitator superfamily. Metabolite:H+ Symporter (MHS) family (TC 2.A.1.6) family.</text>
</comment>
<dbReference type="PANTHER" id="PTHR43045:SF1">
    <property type="entry name" value="SHIKIMATE TRANSPORTER"/>
    <property type="match status" value="1"/>
</dbReference>
<evidence type="ECO:0000256" key="11">
    <source>
        <dbReference type="SAM" id="Phobius"/>
    </source>
</evidence>
<feature type="transmembrane region" description="Helical" evidence="11">
    <location>
        <begin position="182"/>
        <end position="201"/>
    </location>
</feature>
<feature type="transmembrane region" description="Helical" evidence="11">
    <location>
        <begin position="50"/>
        <end position="70"/>
    </location>
</feature>
<evidence type="ECO:0000313" key="14">
    <source>
        <dbReference type="Proteomes" id="UP000608530"/>
    </source>
</evidence>
<dbReference type="PROSITE" id="PS00216">
    <property type="entry name" value="SUGAR_TRANSPORT_1"/>
    <property type="match status" value="1"/>
</dbReference>
<dbReference type="Proteomes" id="UP000608530">
    <property type="component" value="Unassembled WGS sequence"/>
</dbReference>
<keyword evidence="7 11" id="KW-1133">Transmembrane helix</keyword>
<proteinExistence type="inferred from homology"/>
<keyword evidence="5 11" id="KW-0812">Transmembrane</keyword>
<dbReference type="Pfam" id="PF07690">
    <property type="entry name" value="MFS_1"/>
    <property type="match status" value="1"/>
</dbReference>
<keyword evidence="8 11" id="KW-0472">Membrane</keyword>
<evidence type="ECO:0000256" key="5">
    <source>
        <dbReference type="ARBA" id="ARBA00022692"/>
    </source>
</evidence>
<keyword evidence="14" id="KW-1185">Reference proteome</keyword>
<dbReference type="PANTHER" id="PTHR43045">
    <property type="entry name" value="SHIKIMATE TRANSPORTER"/>
    <property type="match status" value="1"/>
</dbReference>
<organism evidence="13 14">
    <name type="scientific">Leucobacter chromiisoli</name>
    <dbReference type="NCBI Taxonomy" id="2796471"/>
    <lineage>
        <taxon>Bacteria</taxon>
        <taxon>Bacillati</taxon>
        <taxon>Actinomycetota</taxon>
        <taxon>Actinomycetes</taxon>
        <taxon>Micrococcales</taxon>
        <taxon>Microbacteriaceae</taxon>
        <taxon>Leucobacter</taxon>
    </lineage>
</organism>
<keyword evidence="4" id="KW-1003">Cell membrane</keyword>
<dbReference type="InterPro" id="IPR036259">
    <property type="entry name" value="MFS_trans_sf"/>
</dbReference>
<keyword evidence="6" id="KW-0769">Symport</keyword>
<feature type="transmembrane region" description="Helical" evidence="11">
    <location>
        <begin position="82"/>
        <end position="103"/>
    </location>
</feature>
<dbReference type="EMBL" id="JAEHOH010000001">
    <property type="protein sequence ID" value="MBK0417516.1"/>
    <property type="molecule type" value="Genomic_DNA"/>
</dbReference>
<dbReference type="CDD" id="cd17369">
    <property type="entry name" value="MFS_ShiA_like"/>
    <property type="match status" value="1"/>
</dbReference>
<feature type="transmembrane region" description="Helical" evidence="11">
    <location>
        <begin position="115"/>
        <end position="136"/>
    </location>
</feature>
<dbReference type="FunFam" id="1.20.1250.20:FF:000001">
    <property type="entry name" value="Dicarboxylate MFS transporter"/>
    <property type="match status" value="1"/>
</dbReference>
<evidence type="ECO:0000259" key="12">
    <source>
        <dbReference type="PROSITE" id="PS50850"/>
    </source>
</evidence>
<dbReference type="GO" id="GO:0005886">
    <property type="term" value="C:plasma membrane"/>
    <property type="evidence" value="ECO:0007669"/>
    <property type="project" value="UniProtKB-SubCell"/>
</dbReference>
<dbReference type="PROSITE" id="PS50850">
    <property type="entry name" value="MFS"/>
    <property type="match status" value="1"/>
</dbReference>
<keyword evidence="3" id="KW-0813">Transport</keyword>
<evidence type="ECO:0000256" key="8">
    <source>
        <dbReference type="ARBA" id="ARBA00023136"/>
    </source>
</evidence>
<gene>
    <name evidence="13" type="ORF">JD276_00485</name>
</gene>
<evidence type="ECO:0000256" key="6">
    <source>
        <dbReference type="ARBA" id="ARBA00022847"/>
    </source>
</evidence>
<comment type="subcellular location">
    <subcellularLocation>
        <location evidence="1">Cell membrane</location>
        <topology evidence="1">Multi-pass membrane protein</topology>
    </subcellularLocation>
</comment>
<sequence>MPSPIKKVVAASMAGTVAEWYEFFIYGTAATLVFGQLFFKQTGNPLDGIIAAFATYAVGFLARPIGGLVFGHFGDRIGRKKLLQFSLLLVGVSTFLMGCIPGFDVIGYSAPVILVLLRFVQGFAVGGEWGGAILLVGEHSPAHQRGYWASFPQAAACVGNVLATIVLLGLSWSLPEDQFLSWGWRVAFWLSAVIIIIGYYIRRTVDESPIFLAALEKQRQQKQNAASIGEVLRRYPRQILIGMGARLGENTVYYAIIVFSITYLKVQVGMSSDSVLLIMFLANIVQFFAMIFAGWLSDRIGRRVTYLIGAFGLLAWLPFYFPMLNSGEFWPAFAGIVLGLCLQALCYGPQGALLGELFPTRMRYQGSSFTYQVTSILAGSLAPLVATSLLAATGSTTPIVVYLGALMLVSAVAVFLSRETRAASLHDIDAADEAQEASGR</sequence>
<evidence type="ECO:0000256" key="2">
    <source>
        <dbReference type="ARBA" id="ARBA00008240"/>
    </source>
</evidence>
<evidence type="ECO:0000313" key="13">
    <source>
        <dbReference type="EMBL" id="MBK0417516.1"/>
    </source>
</evidence>
<dbReference type="InterPro" id="IPR011701">
    <property type="entry name" value="MFS"/>
</dbReference>
<evidence type="ECO:0000256" key="1">
    <source>
        <dbReference type="ARBA" id="ARBA00004651"/>
    </source>
</evidence>
<evidence type="ECO:0000256" key="4">
    <source>
        <dbReference type="ARBA" id="ARBA00022475"/>
    </source>
</evidence>
<evidence type="ECO:0000256" key="3">
    <source>
        <dbReference type="ARBA" id="ARBA00022448"/>
    </source>
</evidence>
<evidence type="ECO:0000256" key="9">
    <source>
        <dbReference type="ARBA" id="ARBA00037295"/>
    </source>
</evidence>
<feature type="transmembrane region" description="Helical" evidence="11">
    <location>
        <begin position="276"/>
        <end position="297"/>
    </location>
</feature>
<dbReference type="InterPro" id="IPR020846">
    <property type="entry name" value="MFS_dom"/>
</dbReference>
<reference evidence="13" key="1">
    <citation type="submission" date="2020-12" db="EMBL/GenBank/DDBJ databases">
        <title>Leucobacter sp. CAS1, isolated from Chromium sludge.</title>
        <authorList>
            <person name="Xu Z."/>
        </authorList>
    </citation>
    <scope>NUCLEOTIDE SEQUENCE</scope>
    <source>
        <strain evidence="13">CSA1</strain>
    </source>
</reference>
<accession>A0A934UTM3</accession>